<accession>A0ABU2CX28</accession>
<gene>
    <name evidence="1" type="ORF">RG963_00485</name>
</gene>
<name>A0ABU2CX28_9EURY</name>
<reference evidence="2" key="1">
    <citation type="submission" date="2023-07" db="EMBL/GenBank/DDBJ databases">
        <title>Whole-genome sequencing of a new Methanosarcina sp. Z-7115.</title>
        <authorList>
            <person name="Zhilina T.N."/>
            <person name="Merkel A.Y."/>
        </authorList>
    </citation>
    <scope>NUCLEOTIDE SEQUENCE [LARGE SCALE GENOMIC DNA]</scope>
    <source>
        <strain evidence="2">Z-7115</strain>
    </source>
</reference>
<comment type="caution">
    <text evidence="1">The sequence shown here is derived from an EMBL/GenBank/DDBJ whole genome shotgun (WGS) entry which is preliminary data.</text>
</comment>
<dbReference type="RefSeq" id="WP_310574309.1">
    <property type="nucleotide sequence ID" value="NZ_JAVKPK010000001.1"/>
</dbReference>
<evidence type="ECO:0000313" key="1">
    <source>
        <dbReference type="EMBL" id="MDR7664281.1"/>
    </source>
</evidence>
<dbReference type="EMBL" id="JAVKPK010000001">
    <property type="protein sequence ID" value="MDR7664281.1"/>
    <property type="molecule type" value="Genomic_DNA"/>
</dbReference>
<dbReference type="Proteomes" id="UP001246244">
    <property type="component" value="Unassembled WGS sequence"/>
</dbReference>
<keyword evidence="2" id="KW-1185">Reference proteome</keyword>
<organism evidence="1 2">
    <name type="scientific">Methanosarcina baikalica</name>
    <dbReference type="NCBI Taxonomy" id="3073890"/>
    <lineage>
        <taxon>Archaea</taxon>
        <taxon>Methanobacteriati</taxon>
        <taxon>Methanobacteriota</taxon>
        <taxon>Stenosarchaea group</taxon>
        <taxon>Methanomicrobia</taxon>
        <taxon>Methanosarcinales</taxon>
        <taxon>Methanosarcinaceae</taxon>
        <taxon>Methanosarcina</taxon>
    </lineage>
</organism>
<protein>
    <submittedName>
        <fullName evidence="1">Uncharacterized protein</fullName>
    </submittedName>
</protein>
<sequence length="104" mass="11341">MGKNNACCAVMGFSPKDIEFWPAYRASFRRIGSSNLNAGIHIPKDLESDFDCRNSGGIENSHLHSMAVSEKAGNFNPDCRALVSRRTDSDPHISANIEETGGKL</sequence>
<evidence type="ECO:0000313" key="2">
    <source>
        <dbReference type="Proteomes" id="UP001246244"/>
    </source>
</evidence>
<proteinExistence type="predicted"/>